<organism evidence="2 3">
    <name type="scientific">Crassostrea virginica</name>
    <name type="common">Eastern oyster</name>
    <dbReference type="NCBI Taxonomy" id="6565"/>
    <lineage>
        <taxon>Eukaryota</taxon>
        <taxon>Metazoa</taxon>
        <taxon>Spiralia</taxon>
        <taxon>Lophotrochozoa</taxon>
        <taxon>Mollusca</taxon>
        <taxon>Bivalvia</taxon>
        <taxon>Autobranchia</taxon>
        <taxon>Pteriomorphia</taxon>
        <taxon>Ostreida</taxon>
        <taxon>Ostreoidea</taxon>
        <taxon>Ostreidae</taxon>
        <taxon>Crassostrea</taxon>
    </lineage>
</organism>
<sequence>MDCVKYLALLLVCLSVSMVSMADDSSEEDDEDENEVQEVETTVTEATVPVLKQPPSASSTVIQSGPNSVTTVTQTGGSNVVVSTYDNRNLSKTASKAKATAKKIAKKVNRIVSFHRQRFTFYRCQTSCLVSAISCLNTCRTQGAYTFYRNQYMVCGRKCRLTQYKCNKTCSNDLMRVRTEQLRALRS</sequence>
<dbReference type="KEGG" id="cvn:111100493"/>
<evidence type="ECO:0000313" key="3">
    <source>
        <dbReference type="RefSeq" id="XP_022288151.1"/>
    </source>
</evidence>
<keyword evidence="1" id="KW-0732">Signal</keyword>
<protein>
    <submittedName>
        <fullName evidence="3">Uncharacterized protein LOC111100493</fullName>
    </submittedName>
</protein>
<reference evidence="3" key="1">
    <citation type="submission" date="2025-08" db="UniProtKB">
        <authorList>
            <consortium name="RefSeq"/>
        </authorList>
    </citation>
    <scope>IDENTIFICATION</scope>
    <source>
        <tissue evidence="3">Whole sample</tissue>
    </source>
</reference>
<gene>
    <name evidence="3" type="primary">LOC111100493</name>
</gene>
<feature type="chain" id="PRO_5034143229" evidence="1">
    <location>
        <begin position="23"/>
        <end position="187"/>
    </location>
</feature>
<name>A0A8B8A9L0_CRAVI</name>
<evidence type="ECO:0000256" key="1">
    <source>
        <dbReference type="SAM" id="SignalP"/>
    </source>
</evidence>
<dbReference type="OrthoDB" id="6153517at2759"/>
<accession>A0A8B8A9L0</accession>
<dbReference type="RefSeq" id="XP_022288151.1">
    <property type="nucleotide sequence ID" value="XM_022432443.1"/>
</dbReference>
<keyword evidence="2" id="KW-1185">Reference proteome</keyword>
<dbReference type="GeneID" id="111100493"/>
<evidence type="ECO:0000313" key="2">
    <source>
        <dbReference type="Proteomes" id="UP000694844"/>
    </source>
</evidence>
<dbReference type="AlphaFoldDB" id="A0A8B8A9L0"/>
<feature type="signal peptide" evidence="1">
    <location>
        <begin position="1"/>
        <end position="22"/>
    </location>
</feature>
<proteinExistence type="predicted"/>
<dbReference type="Proteomes" id="UP000694844">
    <property type="component" value="Chromosome 6"/>
</dbReference>